<dbReference type="InterPro" id="IPR011444">
    <property type="entry name" value="DUF1549"/>
</dbReference>
<dbReference type="EMBL" id="QPEX01000010">
    <property type="protein sequence ID" value="RCS54412.1"/>
    <property type="molecule type" value="Genomic_DNA"/>
</dbReference>
<proteinExistence type="predicted"/>
<reference evidence="5 6" key="1">
    <citation type="submission" date="2018-07" db="EMBL/GenBank/DDBJ databases">
        <title>Comparative genomes isolates from brazilian mangrove.</title>
        <authorList>
            <person name="De Araujo J.E."/>
            <person name="Taketani R.G."/>
            <person name="Silva M.C.P."/>
            <person name="Lourenco M.V."/>
            <person name="Oliveira V.M."/>
            <person name="Andreote F.D."/>
        </authorList>
    </citation>
    <scope>NUCLEOTIDE SEQUENCE [LARGE SCALE GENOMIC DNA]</scope>
    <source>
        <strain evidence="5 6">HEX PRIS-MGV</strain>
    </source>
</reference>
<dbReference type="InterPro" id="IPR022655">
    <property type="entry name" value="DUF1553"/>
</dbReference>
<protein>
    <submittedName>
        <fullName evidence="5">DUF1553 domain-containing protein</fullName>
    </submittedName>
</protein>
<keyword evidence="1" id="KW-0732">Signal</keyword>
<accession>A0A368KYN1</accession>
<name>A0A368KYN1_9BACT</name>
<comment type="caution">
    <text evidence="5">The sequence shown here is derived from an EMBL/GenBank/DDBJ whole genome shotgun (WGS) entry which is preliminary data.</text>
</comment>
<dbReference type="PANTHER" id="PTHR35889:SF3">
    <property type="entry name" value="F-BOX DOMAIN-CONTAINING PROTEIN"/>
    <property type="match status" value="1"/>
</dbReference>
<dbReference type="GO" id="GO:0009055">
    <property type="term" value="F:electron transfer activity"/>
    <property type="evidence" value="ECO:0007669"/>
    <property type="project" value="InterPro"/>
</dbReference>
<feature type="signal peptide" evidence="1">
    <location>
        <begin position="1"/>
        <end position="39"/>
    </location>
</feature>
<evidence type="ECO:0000259" key="4">
    <source>
        <dbReference type="Pfam" id="PF07635"/>
    </source>
</evidence>
<feature type="domain" description="Cytochrome C Planctomycete-type" evidence="4">
    <location>
        <begin position="69"/>
        <end position="127"/>
    </location>
</feature>
<dbReference type="Proteomes" id="UP000253562">
    <property type="component" value="Unassembled WGS sequence"/>
</dbReference>
<feature type="domain" description="DUF1553" evidence="3">
    <location>
        <begin position="820"/>
        <end position="1074"/>
    </location>
</feature>
<feature type="chain" id="PRO_5016613699" evidence="1">
    <location>
        <begin position="40"/>
        <end position="1112"/>
    </location>
</feature>
<dbReference type="PANTHER" id="PTHR35889">
    <property type="entry name" value="CYCLOINULO-OLIGOSACCHARIDE FRUCTANOTRANSFERASE-RELATED"/>
    <property type="match status" value="1"/>
</dbReference>
<dbReference type="Pfam" id="PF07587">
    <property type="entry name" value="PSD1"/>
    <property type="match status" value="1"/>
</dbReference>
<dbReference type="Pfam" id="PF07583">
    <property type="entry name" value="PSCyt2"/>
    <property type="match status" value="1"/>
</dbReference>
<dbReference type="GO" id="GO:0020037">
    <property type="term" value="F:heme binding"/>
    <property type="evidence" value="ECO:0007669"/>
    <property type="project" value="InterPro"/>
</dbReference>
<sequence>MCLPKIVGPMPMVLFHARPYLALVAVASLLATWTSTALAENSSSDRPQFTDSQLEFFEKHVRPILVQRCYECHGPEAEAPGGGLYLTSRSAILEGGDSGPSVVPGKADESQLIEAIHYDGIYQMPPKSRMPDVEIAKLEQWVNSGAAWPIEDEANTPKKQVFDLAQRQSEHWAWQPVRRPEIPSVQEEAWAKDPLDYFILAKLEAASLTPNQPAERTTLLRRVYFDLIGLPPTPQQVEAFLQDDSPDALAKVVDQLLASPRFGEHWGRHWLDLVRYAESRGHEFDYDIPNAFEYRDYVIRALNQDVPYNKLVIEHIAGDLVEQPRMNADQGFNEAVLGTGFWHMGDWVHSPVDIRKDEADRFDNMLDVMNKAFLGLTVTCARCHDHKFDAISQADYYAQMGFLQSSSYRQVRFETQDHNAKIAAALAKLEEETNAQAASLLSTQFDEATSTIEADLAAGKSEWSELLAEAQADPQHPLYWWSRYLAATPESRTAEVATAQARVSAEQEAIANANVQIVNDFARLPQEEWRTDGFVFGATPRQAGQIEWSAAKPSVRRESAAVFDLRWAPLKLQEGVQDDFGRIHNWNRAGRTLKSNSFPLQDGRVHYLVQGAGRAFAVVDSHRLVNGPLHGVVTMEWNVPVEEGPRWITHNLRDYRGHATHIEFSPIDDKPMEVLLVVEGDKAPPTLSAEAEVAAAFVQAIAGKTDQPASETLVDAMHTALATSNDPRLKDWLLKHWETIVPGQKAPLEDLANTYQQKSQELLSQVRWQSRTAPGMWDNSAEQEHLLIRGNVRNPSEPVERRLLTVLEKSPTQFDPHGSGRLQLAHQMMAPDNPFASRVAVNRIWHYLMGRGIVRTVDNFGVLGEEPTHPELLDYLASEFVDNGWSLKQMIRRVVLSQTYQMSSVQIDPAETADPKNDLFHRAQVKRLGGEAIRDSLLMVGGNLDETMYGPSVKIYLTSFMQGRGRPGASGPLDGAGRRSVYLEIRRNFLSPMMLAFDTPQPITTIGRRNQSNVPAQSLILLNDPFVLKQCELWAQRAIAETPDDAQLRFQRMVEQAFSRQPTDAERALADEFLTSHMQTLQIDPQQRLVSVELWRDLAHVLVNAKPFIFVR</sequence>
<gene>
    <name evidence="5" type="ORF">DTL42_04505</name>
</gene>
<dbReference type="InterPro" id="IPR011429">
    <property type="entry name" value="Cyt_c_Planctomycete-type"/>
</dbReference>
<dbReference type="Pfam" id="PF07635">
    <property type="entry name" value="PSCyt1"/>
    <property type="match status" value="1"/>
</dbReference>
<evidence type="ECO:0000259" key="2">
    <source>
        <dbReference type="Pfam" id="PF07583"/>
    </source>
</evidence>
<evidence type="ECO:0000256" key="1">
    <source>
        <dbReference type="SAM" id="SignalP"/>
    </source>
</evidence>
<evidence type="ECO:0000259" key="3">
    <source>
        <dbReference type="Pfam" id="PF07587"/>
    </source>
</evidence>
<dbReference type="AlphaFoldDB" id="A0A368KYN1"/>
<dbReference type="SUPFAM" id="SSF46626">
    <property type="entry name" value="Cytochrome c"/>
    <property type="match status" value="1"/>
</dbReference>
<evidence type="ECO:0000313" key="5">
    <source>
        <dbReference type="EMBL" id="RCS54412.1"/>
    </source>
</evidence>
<feature type="domain" description="DUF1549" evidence="2">
    <location>
        <begin position="194"/>
        <end position="406"/>
    </location>
</feature>
<evidence type="ECO:0000313" key="6">
    <source>
        <dbReference type="Proteomes" id="UP000253562"/>
    </source>
</evidence>
<dbReference type="InterPro" id="IPR036909">
    <property type="entry name" value="Cyt_c-like_dom_sf"/>
</dbReference>
<organism evidence="5 6">
    <name type="scientific">Bremerella cremea</name>
    <dbReference type="NCBI Taxonomy" id="1031537"/>
    <lineage>
        <taxon>Bacteria</taxon>
        <taxon>Pseudomonadati</taxon>
        <taxon>Planctomycetota</taxon>
        <taxon>Planctomycetia</taxon>
        <taxon>Pirellulales</taxon>
        <taxon>Pirellulaceae</taxon>
        <taxon>Bremerella</taxon>
    </lineage>
</organism>